<dbReference type="Proteomes" id="UP001187221">
    <property type="component" value="Unassembled WGS sequence"/>
</dbReference>
<gene>
    <name evidence="2" type="ORF">NUTIK01_16750</name>
</gene>
<sequence length="237" mass="25575">MSSPETAAPPAMAMEFAGFCRAARTIGSEIYGQLLRENVADVLRASFPLFTGGIGSAALDAAIEAFIQRHPATRPQFHHIATEFLLFAQRQLVLSPQQIALLEYEWALLAAEIDPASVPPASTDVDRLSLNPTARLVLLQFDPARPAVAGDAVDRPHAIFRTASHQVLTLPLTLPDCLLVEHVRAKEAAPLVGLFDALMPCCSAVELQTSLTRGLVCGLFCPSQRPSETPHETDRSC</sequence>
<feature type="domain" description="Putative DNA-binding" evidence="1">
    <location>
        <begin position="27"/>
        <end position="87"/>
    </location>
</feature>
<dbReference type="Gene3D" id="1.10.150.690">
    <property type="entry name" value="DUF2063"/>
    <property type="match status" value="1"/>
</dbReference>
<evidence type="ECO:0000313" key="2">
    <source>
        <dbReference type="EMBL" id="GMM60898.1"/>
    </source>
</evidence>
<evidence type="ECO:0000313" key="3">
    <source>
        <dbReference type="Proteomes" id="UP001187221"/>
    </source>
</evidence>
<organism evidence="2 3">
    <name type="scientific">Novosphingobium pituita</name>
    <dbReference type="NCBI Taxonomy" id="3056842"/>
    <lineage>
        <taxon>Bacteria</taxon>
        <taxon>Pseudomonadati</taxon>
        <taxon>Pseudomonadota</taxon>
        <taxon>Alphaproteobacteria</taxon>
        <taxon>Sphingomonadales</taxon>
        <taxon>Sphingomonadaceae</taxon>
        <taxon>Novosphingobium</taxon>
    </lineage>
</organism>
<name>A0ABQ6P6M2_9SPHN</name>
<dbReference type="RefSeq" id="WP_232281092.1">
    <property type="nucleotide sequence ID" value="NZ_BTFW01000001.1"/>
</dbReference>
<reference evidence="2 3" key="1">
    <citation type="submission" date="2023-06" db="EMBL/GenBank/DDBJ databases">
        <title>Draft genome sequence of Novosphingobium sp. strain IK01.</title>
        <authorList>
            <person name="Hatamoto M."/>
            <person name="Ikarashi T."/>
            <person name="Yamaguchi T."/>
        </authorList>
    </citation>
    <scope>NUCLEOTIDE SEQUENCE [LARGE SCALE GENOMIC DNA]</scope>
    <source>
        <strain evidence="2 3">IK01</strain>
    </source>
</reference>
<comment type="caution">
    <text evidence="2">The sequence shown here is derived from an EMBL/GenBank/DDBJ whole genome shotgun (WGS) entry which is preliminary data.</text>
</comment>
<keyword evidence="3" id="KW-1185">Reference proteome</keyword>
<dbReference type="InterPro" id="IPR044922">
    <property type="entry name" value="DUF2063_N_sf"/>
</dbReference>
<dbReference type="EMBL" id="BTFW01000001">
    <property type="protein sequence ID" value="GMM60898.1"/>
    <property type="molecule type" value="Genomic_DNA"/>
</dbReference>
<dbReference type="InterPro" id="IPR018640">
    <property type="entry name" value="DUF2063"/>
</dbReference>
<dbReference type="Pfam" id="PF09836">
    <property type="entry name" value="DUF2063"/>
    <property type="match status" value="1"/>
</dbReference>
<evidence type="ECO:0000259" key="1">
    <source>
        <dbReference type="Pfam" id="PF09836"/>
    </source>
</evidence>
<accession>A0ABQ6P6M2</accession>
<proteinExistence type="predicted"/>
<protein>
    <recommendedName>
        <fullName evidence="1">Putative DNA-binding domain-containing protein</fullName>
    </recommendedName>
</protein>